<gene>
    <name evidence="1" type="ORF">G5575_14380</name>
</gene>
<organism evidence="1 2">
    <name type="scientific">Devosia aurantiaca</name>
    <dbReference type="NCBI Taxonomy" id="2714858"/>
    <lineage>
        <taxon>Bacteria</taxon>
        <taxon>Pseudomonadati</taxon>
        <taxon>Pseudomonadota</taxon>
        <taxon>Alphaproteobacteria</taxon>
        <taxon>Hyphomicrobiales</taxon>
        <taxon>Devosiaceae</taxon>
        <taxon>Devosia</taxon>
    </lineage>
</organism>
<dbReference type="Proteomes" id="UP000474802">
    <property type="component" value="Unassembled WGS sequence"/>
</dbReference>
<reference evidence="1 2" key="2">
    <citation type="submission" date="2020-03" db="EMBL/GenBank/DDBJ databases">
        <title>Devosia chinhatensis sp. nov., isolated from a hexachlorocyclohexane (HCH) dump site in India.</title>
        <authorList>
            <person name="Kumar M."/>
            <person name="Lal R."/>
        </authorList>
    </citation>
    <scope>NUCLEOTIDE SEQUENCE [LARGE SCALE GENOMIC DNA]</scope>
    <source>
        <strain evidence="1 2">H239</strain>
    </source>
</reference>
<sequence length="147" mass="16806">MDNDDPELDRNGAPVAWDEVRRDYEGGQLTCNGIAHRYKLKRDQLDKRAKANKWLRPGSDEDIDRRLLIKKALGLLERQMDVLEMGMSNGNAAESKVLSDLIRDIDKLIAIERIEARQESPLKNRGEISELRRKLEARINAITKGQA</sequence>
<dbReference type="RefSeq" id="WP_164534936.1">
    <property type="nucleotide sequence ID" value="NZ_JAALFG010000003.1"/>
</dbReference>
<proteinExistence type="predicted"/>
<dbReference type="AlphaFoldDB" id="A0A6M1STJ7"/>
<name>A0A6M1STJ7_9HYPH</name>
<keyword evidence="2" id="KW-1185">Reference proteome</keyword>
<reference evidence="1 2" key="1">
    <citation type="submission" date="2020-02" db="EMBL/GenBank/DDBJ databases">
        <authorList>
            <person name="Khan S.A."/>
            <person name="Jeon C.O."/>
            <person name="Chun B.H."/>
        </authorList>
    </citation>
    <scope>NUCLEOTIDE SEQUENCE [LARGE SCALE GENOMIC DNA]</scope>
    <source>
        <strain evidence="1 2">H239</strain>
    </source>
</reference>
<evidence type="ECO:0000313" key="1">
    <source>
        <dbReference type="EMBL" id="NGP18682.1"/>
    </source>
</evidence>
<protein>
    <submittedName>
        <fullName evidence="1">Uncharacterized protein</fullName>
    </submittedName>
</protein>
<dbReference type="EMBL" id="JAALFG010000003">
    <property type="protein sequence ID" value="NGP18682.1"/>
    <property type="molecule type" value="Genomic_DNA"/>
</dbReference>
<accession>A0A6M1STJ7</accession>
<comment type="caution">
    <text evidence="1">The sequence shown here is derived from an EMBL/GenBank/DDBJ whole genome shotgun (WGS) entry which is preliminary data.</text>
</comment>
<evidence type="ECO:0000313" key="2">
    <source>
        <dbReference type="Proteomes" id="UP000474802"/>
    </source>
</evidence>